<keyword evidence="5" id="KW-1185">Reference proteome</keyword>
<feature type="compositionally biased region" description="Low complexity" evidence="1">
    <location>
        <begin position="1"/>
        <end position="12"/>
    </location>
</feature>
<dbReference type="AlphaFoldDB" id="A0A817TXI6"/>
<feature type="non-terminal residue" evidence="2">
    <location>
        <position position="1"/>
    </location>
</feature>
<gene>
    <name evidence="2" type="ORF">TIS948_LOCUS20394</name>
    <name evidence="3" type="ORF">UJA718_LOCUS35035</name>
</gene>
<dbReference type="EMBL" id="CAJOBP010032333">
    <property type="protein sequence ID" value="CAF4676814.1"/>
    <property type="molecule type" value="Genomic_DNA"/>
</dbReference>
<evidence type="ECO:0000256" key="1">
    <source>
        <dbReference type="SAM" id="MobiDB-lite"/>
    </source>
</evidence>
<comment type="caution">
    <text evidence="2">The sequence shown here is derived from an EMBL/GenBank/DDBJ whole genome shotgun (WGS) entry which is preliminary data.</text>
</comment>
<organism evidence="2 4">
    <name type="scientific">Rotaria socialis</name>
    <dbReference type="NCBI Taxonomy" id="392032"/>
    <lineage>
        <taxon>Eukaryota</taxon>
        <taxon>Metazoa</taxon>
        <taxon>Spiralia</taxon>
        <taxon>Gnathifera</taxon>
        <taxon>Rotifera</taxon>
        <taxon>Eurotatoria</taxon>
        <taxon>Bdelloidea</taxon>
        <taxon>Philodinida</taxon>
        <taxon>Philodinidae</taxon>
        <taxon>Rotaria</taxon>
    </lineage>
</organism>
<dbReference type="Proteomes" id="UP000663873">
    <property type="component" value="Unassembled WGS sequence"/>
</dbReference>
<reference evidence="2" key="1">
    <citation type="submission" date="2021-02" db="EMBL/GenBank/DDBJ databases">
        <authorList>
            <person name="Nowell W R."/>
        </authorList>
    </citation>
    <scope>NUCLEOTIDE SEQUENCE</scope>
</reference>
<evidence type="ECO:0000313" key="2">
    <source>
        <dbReference type="EMBL" id="CAF3323162.1"/>
    </source>
</evidence>
<proteinExistence type="predicted"/>
<feature type="region of interest" description="Disordered" evidence="1">
    <location>
        <begin position="1"/>
        <end position="32"/>
    </location>
</feature>
<evidence type="ECO:0000313" key="4">
    <source>
        <dbReference type="Proteomes" id="UP000663825"/>
    </source>
</evidence>
<accession>A0A817TXI6</accession>
<evidence type="ECO:0000313" key="5">
    <source>
        <dbReference type="Proteomes" id="UP000663873"/>
    </source>
</evidence>
<evidence type="ECO:0000313" key="3">
    <source>
        <dbReference type="EMBL" id="CAF4676814.1"/>
    </source>
</evidence>
<dbReference type="EMBL" id="CAJNXB010003533">
    <property type="protein sequence ID" value="CAF3323162.1"/>
    <property type="molecule type" value="Genomic_DNA"/>
</dbReference>
<name>A0A817TXI6_9BILA</name>
<dbReference type="Proteomes" id="UP000663825">
    <property type="component" value="Unassembled WGS sequence"/>
</dbReference>
<sequence length="32" mass="3780">HIRQQQQAFQQQLRPCLNQTRAGPPRPLQLEV</sequence>
<protein>
    <submittedName>
        <fullName evidence="2">Uncharacterized protein</fullName>
    </submittedName>
</protein>